<organism evidence="2 3">
    <name type="scientific">Candidatus Thiodiazotropha endoloripes</name>
    <dbReference type="NCBI Taxonomy" id="1818881"/>
    <lineage>
        <taxon>Bacteria</taxon>
        <taxon>Pseudomonadati</taxon>
        <taxon>Pseudomonadota</taxon>
        <taxon>Gammaproteobacteria</taxon>
        <taxon>Chromatiales</taxon>
        <taxon>Sedimenticolaceae</taxon>
        <taxon>Candidatus Thiodiazotropha</taxon>
    </lineage>
</organism>
<name>A0A1E2UPL2_9GAMM</name>
<evidence type="ECO:0000313" key="2">
    <source>
        <dbReference type="EMBL" id="ODB96698.1"/>
    </source>
</evidence>
<reference evidence="2 3" key="1">
    <citation type="submission" date="2016-03" db="EMBL/GenBank/DDBJ databases">
        <title>Chemosynthetic sulphur-oxidizing symbionts of marine invertebrate animals are capable of nitrogen fixation.</title>
        <authorList>
            <person name="Petersen J.M."/>
            <person name="Kemper A."/>
            <person name="Gruber-Vodicka H."/>
            <person name="Cardini U."/>
            <person name="Geest Mvander."/>
            <person name="Kleiner M."/>
            <person name="Bulgheresi S."/>
            <person name="Fussmann M."/>
            <person name="Herbold C."/>
            <person name="Seah B.K.B."/>
            <person name="Antony C.Paul."/>
            <person name="Liu D."/>
            <person name="Belitz A."/>
            <person name="Weber M."/>
        </authorList>
    </citation>
    <scope>NUCLEOTIDE SEQUENCE [LARGE SCALE GENOMIC DNA]</scope>
    <source>
        <strain evidence="2">G_D</strain>
    </source>
</reference>
<comment type="caution">
    <text evidence="2">The sequence shown here is derived from an EMBL/GenBank/DDBJ whole genome shotgun (WGS) entry which is preliminary data.</text>
</comment>
<keyword evidence="1" id="KW-0732">Signal</keyword>
<sequence length="219" mass="24650">MKKLEVLSKSVLLSIFILTSLAVSAAPVEYVGQGEVVGFDGEKRCIRVSMYVEDRMVESIGVPPDYATWFDAVGYFPIYTYLVEVEGLGVYAGANGRLNIWLNQTPGDRQFYTEELEILEDHGLMQFNDGTGGDYDWASWLDTVPSYEIAPELVIRRLNITPGYGFDLGNDIHLFPMPKKCYCKKARGSKYDNIWNKSGKRRCGCNSARLEYSGSGHRL</sequence>
<evidence type="ECO:0000256" key="1">
    <source>
        <dbReference type="SAM" id="SignalP"/>
    </source>
</evidence>
<dbReference type="AlphaFoldDB" id="A0A1E2UPL2"/>
<evidence type="ECO:0000313" key="3">
    <source>
        <dbReference type="Proteomes" id="UP000094849"/>
    </source>
</evidence>
<gene>
    <name evidence="2" type="ORF">A3196_07970</name>
</gene>
<feature type="signal peptide" evidence="1">
    <location>
        <begin position="1"/>
        <end position="25"/>
    </location>
</feature>
<keyword evidence="3" id="KW-1185">Reference proteome</keyword>
<dbReference type="Proteomes" id="UP000094849">
    <property type="component" value="Unassembled WGS sequence"/>
</dbReference>
<dbReference type="RefSeq" id="WP_069024344.1">
    <property type="nucleotide sequence ID" value="NZ_LVJZ01000003.1"/>
</dbReference>
<accession>A0A1E2UPL2</accession>
<feature type="chain" id="PRO_5009119047" evidence="1">
    <location>
        <begin position="26"/>
        <end position="219"/>
    </location>
</feature>
<protein>
    <submittedName>
        <fullName evidence="2">Uncharacterized protein</fullName>
    </submittedName>
</protein>
<dbReference type="EMBL" id="LVJZ01000003">
    <property type="protein sequence ID" value="ODB96698.1"/>
    <property type="molecule type" value="Genomic_DNA"/>
</dbReference>
<proteinExistence type="predicted"/>